<name>A0A0F9TCE4_9ZZZZ</name>
<proteinExistence type="predicted"/>
<evidence type="ECO:0000313" key="1">
    <source>
        <dbReference type="EMBL" id="KKN72607.1"/>
    </source>
</evidence>
<dbReference type="EMBL" id="LAZR01000358">
    <property type="protein sequence ID" value="KKN72607.1"/>
    <property type="molecule type" value="Genomic_DNA"/>
</dbReference>
<reference evidence="1" key="1">
    <citation type="journal article" date="2015" name="Nature">
        <title>Complex archaea that bridge the gap between prokaryotes and eukaryotes.</title>
        <authorList>
            <person name="Spang A."/>
            <person name="Saw J.H."/>
            <person name="Jorgensen S.L."/>
            <person name="Zaremba-Niedzwiedzka K."/>
            <person name="Martijn J."/>
            <person name="Lind A.E."/>
            <person name="van Eijk R."/>
            <person name="Schleper C."/>
            <person name="Guy L."/>
            <person name="Ettema T.J."/>
        </authorList>
    </citation>
    <scope>NUCLEOTIDE SEQUENCE</scope>
</reference>
<gene>
    <name evidence="1" type="ORF">LCGC14_0408490</name>
</gene>
<accession>A0A0F9TCE4</accession>
<comment type="caution">
    <text evidence="1">The sequence shown here is derived from an EMBL/GenBank/DDBJ whole genome shotgun (WGS) entry which is preliminary data.</text>
</comment>
<dbReference type="AlphaFoldDB" id="A0A0F9TCE4"/>
<protein>
    <submittedName>
        <fullName evidence="1">Uncharacterized protein</fullName>
    </submittedName>
</protein>
<organism evidence="1">
    <name type="scientific">marine sediment metagenome</name>
    <dbReference type="NCBI Taxonomy" id="412755"/>
    <lineage>
        <taxon>unclassified sequences</taxon>
        <taxon>metagenomes</taxon>
        <taxon>ecological metagenomes</taxon>
    </lineage>
</organism>
<sequence length="58" mass="6449">MIIQFHTPKGIVTIDSDTVTDKELTTLKVTRAALEELIPRDLAPEFDNLKVELRQAGG</sequence>